<dbReference type="PANTHER" id="PTHR36151">
    <property type="entry name" value="BLR2777 PROTEIN"/>
    <property type="match status" value="1"/>
</dbReference>
<dbReference type="EMBL" id="FZQA01000006">
    <property type="protein sequence ID" value="SNT74845.1"/>
    <property type="molecule type" value="Genomic_DNA"/>
</dbReference>
<dbReference type="Proteomes" id="UP000198346">
    <property type="component" value="Unassembled WGS sequence"/>
</dbReference>
<protein>
    <submittedName>
        <fullName evidence="2">Uncharacterized conserved protein, DUF2236 family</fullName>
    </submittedName>
</protein>
<name>A0A239PX60_9PROT</name>
<sequence>MGERGRGTWGVAMRFSVFDTPLAGPIEARLDSAAKAFLDGGGLRVDFSEPKGEPALVGPDSVSWRVFKNPVSLFIGGVAAVLLEFAEPRVRSGVWDHSTFRQDPVTRLKRTGLAAMVTVYGARSVAEQMIEGVNRRHARVAGATPSGEPYSATDPELLRWVQATASYGFLEAYSAYVSPLTDADRNRYYAESQASAALYGAAGAPASLDEQKALFARMLPRLEPSGIVFEFLQIMKKAPALPQPLQLSQHSFVRAAVDITPPEVRAILGLGRRYGLRPFEARVVRRMGRRADRIVLRSAPAAQACRRLGLPEDYLYRPC</sequence>
<feature type="domain" description="ER-bound oxygenase mpaB/mpaB'/Rubber oxygenase catalytic" evidence="1">
    <location>
        <begin position="64"/>
        <end position="289"/>
    </location>
</feature>
<evidence type="ECO:0000313" key="2">
    <source>
        <dbReference type="EMBL" id="SNT74845.1"/>
    </source>
</evidence>
<keyword evidence="3" id="KW-1185">Reference proteome</keyword>
<gene>
    <name evidence="2" type="ORF">SAMN06297382_2435</name>
</gene>
<dbReference type="Pfam" id="PF09995">
    <property type="entry name" value="MPAB_Lcp_cat"/>
    <property type="match status" value="1"/>
</dbReference>
<evidence type="ECO:0000313" key="3">
    <source>
        <dbReference type="Proteomes" id="UP000198346"/>
    </source>
</evidence>
<reference evidence="2 3" key="1">
    <citation type="submission" date="2017-07" db="EMBL/GenBank/DDBJ databases">
        <authorList>
            <person name="Sun Z.S."/>
            <person name="Albrecht U."/>
            <person name="Echele G."/>
            <person name="Lee C.C."/>
        </authorList>
    </citation>
    <scope>NUCLEOTIDE SEQUENCE [LARGE SCALE GENOMIC DNA]</scope>
    <source>
        <strain evidence="2 3">CGMCC 1.12710</strain>
    </source>
</reference>
<dbReference type="PANTHER" id="PTHR36151:SF3">
    <property type="entry name" value="ER-BOUND OXYGENASE MPAB_MPAB'_RUBBER OXYGENASE CATALYTIC DOMAIN-CONTAINING PROTEIN"/>
    <property type="match status" value="1"/>
</dbReference>
<dbReference type="GO" id="GO:0016491">
    <property type="term" value="F:oxidoreductase activity"/>
    <property type="evidence" value="ECO:0007669"/>
    <property type="project" value="InterPro"/>
</dbReference>
<dbReference type="InterPro" id="IPR018713">
    <property type="entry name" value="MPAB/Lcp_cat_dom"/>
</dbReference>
<organism evidence="2 3">
    <name type="scientific">Amphiplicatus metriothermophilus</name>
    <dbReference type="NCBI Taxonomy" id="1519374"/>
    <lineage>
        <taxon>Bacteria</taxon>
        <taxon>Pseudomonadati</taxon>
        <taxon>Pseudomonadota</taxon>
        <taxon>Alphaproteobacteria</taxon>
        <taxon>Parvularculales</taxon>
        <taxon>Parvularculaceae</taxon>
        <taxon>Amphiplicatus</taxon>
    </lineage>
</organism>
<evidence type="ECO:0000259" key="1">
    <source>
        <dbReference type="Pfam" id="PF09995"/>
    </source>
</evidence>
<dbReference type="AlphaFoldDB" id="A0A239PX60"/>
<proteinExistence type="predicted"/>
<accession>A0A239PX60</accession>